<dbReference type="Pfam" id="PF22807">
    <property type="entry name" value="TrAA12"/>
    <property type="match status" value="1"/>
</dbReference>
<accession>T1INY7</accession>
<reference evidence="4" key="2">
    <citation type="submission" date="2015-02" db="UniProtKB">
        <authorList>
            <consortium name="EnsemblMetazoa"/>
        </authorList>
    </citation>
    <scope>IDENTIFICATION</scope>
</reference>
<keyword evidence="2" id="KW-1133">Transmembrane helix</keyword>
<dbReference type="Proteomes" id="UP000014500">
    <property type="component" value="Unassembled WGS sequence"/>
</dbReference>
<feature type="transmembrane region" description="Helical" evidence="2">
    <location>
        <begin position="71"/>
        <end position="104"/>
    </location>
</feature>
<keyword evidence="2" id="KW-0472">Membrane</keyword>
<evidence type="ECO:0000313" key="4">
    <source>
        <dbReference type="EnsemblMetazoa" id="SMAR002726-PA"/>
    </source>
</evidence>
<protein>
    <recommendedName>
        <fullName evidence="3">Pyrroloquinoline quinone-dependent pyranose dehydrogenase beta-propeller domain-containing protein</fullName>
    </recommendedName>
</protein>
<evidence type="ECO:0000259" key="3">
    <source>
        <dbReference type="Pfam" id="PF22807"/>
    </source>
</evidence>
<dbReference type="HOGENOM" id="CLU_024435_3_1_1"/>
<feature type="domain" description="Pyrroloquinoline quinone-dependent pyranose dehydrogenase beta-propeller" evidence="3">
    <location>
        <begin position="206"/>
        <end position="504"/>
    </location>
</feature>
<keyword evidence="2" id="KW-0812">Transmembrane</keyword>
<sequence>MGVNTKTDDEESAPLDDQKEEKNDASSEGKPDDDAKKDENQTENENENAVVVGGLEESKDGYQPLFTRKPYVLRCLIGILVIFVIVVLAALIVLIIIPGLMAYYTPPMYLAIVKVAQSLQSTPPFDVPRNLTIPKGFEIEAYGRVPSARFLLPLPNGDVLVSQPREGQISLLKRPARENMPVIKLDFATGLHFPQDMLLYTDERGDKYIYVAESTRITRHFYEDGDVRLSSSQNVVSNLPYAIDDENPYKGIAIGNGTLYVSIGSSSDSNPIELTKDPKRGAVYGYRAVGGQRRLIAEGIRSAEGLAFFPGTNDLWAVVKQRINIKYPFKGSKYGILDPEFVDYNPPEEFSRVIEGENYGWPYCNPNFKISKGNDIKYVADVETNPDETDVKCSSFRKIDFPLPPHTVPLGLTFWAGENAPKDYRNGALVALYEVNSKTGEGNSVIFIPWDYGKPVYYFDLVKGWVLDLETKERWGRPVDTAVLQDGSILISDDMYGAIYRLYKTD</sequence>
<dbReference type="OMA" id="PGQNFGF"/>
<organism evidence="4 5">
    <name type="scientific">Strigamia maritima</name>
    <name type="common">European centipede</name>
    <name type="synonym">Geophilus maritimus</name>
    <dbReference type="NCBI Taxonomy" id="126957"/>
    <lineage>
        <taxon>Eukaryota</taxon>
        <taxon>Metazoa</taxon>
        <taxon>Ecdysozoa</taxon>
        <taxon>Arthropoda</taxon>
        <taxon>Myriapoda</taxon>
        <taxon>Chilopoda</taxon>
        <taxon>Pleurostigmophora</taxon>
        <taxon>Geophilomorpha</taxon>
        <taxon>Linotaeniidae</taxon>
        <taxon>Strigamia</taxon>
    </lineage>
</organism>
<dbReference type="SUPFAM" id="SSF50952">
    <property type="entry name" value="Soluble quinoprotein glucose dehydrogenase"/>
    <property type="match status" value="1"/>
</dbReference>
<dbReference type="AlphaFoldDB" id="T1INY7"/>
<dbReference type="EMBL" id="JH431229">
    <property type="status" value="NOT_ANNOTATED_CDS"/>
    <property type="molecule type" value="Genomic_DNA"/>
</dbReference>
<name>T1INY7_STRMM</name>
<evidence type="ECO:0000256" key="2">
    <source>
        <dbReference type="SAM" id="Phobius"/>
    </source>
</evidence>
<feature type="compositionally biased region" description="Basic and acidic residues" evidence="1">
    <location>
        <begin position="16"/>
        <end position="40"/>
    </location>
</feature>
<dbReference type="PhylomeDB" id="T1INY7"/>
<evidence type="ECO:0000256" key="1">
    <source>
        <dbReference type="SAM" id="MobiDB-lite"/>
    </source>
</evidence>
<dbReference type="Gene3D" id="2.120.10.30">
    <property type="entry name" value="TolB, C-terminal domain"/>
    <property type="match status" value="1"/>
</dbReference>
<proteinExistence type="predicted"/>
<dbReference type="EnsemblMetazoa" id="SMAR002726-RA">
    <property type="protein sequence ID" value="SMAR002726-PA"/>
    <property type="gene ID" value="SMAR002726"/>
</dbReference>
<keyword evidence="5" id="KW-1185">Reference proteome</keyword>
<dbReference type="eggNOG" id="ENOG502QPZ1">
    <property type="taxonomic scope" value="Eukaryota"/>
</dbReference>
<reference evidence="5" key="1">
    <citation type="submission" date="2011-05" db="EMBL/GenBank/DDBJ databases">
        <authorList>
            <person name="Richards S.R."/>
            <person name="Qu J."/>
            <person name="Jiang H."/>
            <person name="Jhangiani S.N."/>
            <person name="Agravi P."/>
            <person name="Goodspeed R."/>
            <person name="Gross S."/>
            <person name="Mandapat C."/>
            <person name="Jackson L."/>
            <person name="Mathew T."/>
            <person name="Pu L."/>
            <person name="Thornton R."/>
            <person name="Saada N."/>
            <person name="Wilczek-Boney K.B."/>
            <person name="Lee S."/>
            <person name="Kovar C."/>
            <person name="Wu Y."/>
            <person name="Scherer S.E."/>
            <person name="Worley K.C."/>
            <person name="Muzny D.M."/>
            <person name="Gibbs R."/>
        </authorList>
    </citation>
    <scope>NUCLEOTIDE SEQUENCE</scope>
    <source>
        <strain evidence="5">Brora</strain>
    </source>
</reference>
<feature type="region of interest" description="Disordered" evidence="1">
    <location>
        <begin position="1"/>
        <end position="53"/>
    </location>
</feature>
<dbReference type="InterPro" id="IPR011041">
    <property type="entry name" value="Quinoprot_gluc/sorb_DH_b-prop"/>
</dbReference>
<dbReference type="STRING" id="126957.T1INY7"/>
<dbReference type="InterPro" id="IPR054539">
    <property type="entry name" value="Beta-prop_PDH"/>
</dbReference>
<evidence type="ECO:0000313" key="5">
    <source>
        <dbReference type="Proteomes" id="UP000014500"/>
    </source>
</evidence>
<dbReference type="InterPro" id="IPR011042">
    <property type="entry name" value="6-blade_b-propeller_TolB-like"/>
</dbReference>